<keyword evidence="4" id="KW-0175">Coiled coil</keyword>
<evidence type="ECO:0000256" key="5">
    <source>
        <dbReference type="SAM" id="MobiDB-lite"/>
    </source>
</evidence>
<evidence type="ECO:0000256" key="3">
    <source>
        <dbReference type="ARBA" id="ARBA00023212"/>
    </source>
</evidence>
<dbReference type="GO" id="GO:0005819">
    <property type="term" value="C:spindle"/>
    <property type="evidence" value="ECO:0007669"/>
    <property type="project" value="UniProtKB-SubCell"/>
</dbReference>
<organism evidence="7 8">
    <name type="scientific">Cryptotermes secundus</name>
    <dbReference type="NCBI Taxonomy" id="105785"/>
    <lineage>
        <taxon>Eukaryota</taxon>
        <taxon>Metazoa</taxon>
        <taxon>Ecdysozoa</taxon>
        <taxon>Arthropoda</taxon>
        <taxon>Hexapoda</taxon>
        <taxon>Insecta</taxon>
        <taxon>Pterygota</taxon>
        <taxon>Neoptera</taxon>
        <taxon>Polyneoptera</taxon>
        <taxon>Dictyoptera</taxon>
        <taxon>Blattodea</taxon>
        <taxon>Blattoidea</taxon>
        <taxon>Termitoidae</taxon>
        <taxon>Kalotermitidae</taxon>
        <taxon>Cryptotermitinae</taxon>
        <taxon>Cryptotermes</taxon>
    </lineage>
</organism>
<evidence type="ECO:0000256" key="4">
    <source>
        <dbReference type="SAM" id="Coils"/>
    </source>
</evidence>
<evidence type="ECO:0000313" key="8">
    <source>
        <dbReference type="Proteomes" id="UP000235965"/>
    </source>
</evidence>
<dbReference type="InterPro" id="IPR031794">
    <property type="entry name" value="HMMR_C"/>
</dbReference>
<dbReference type="Proteomes" id="UP000235965">
    <property type="component" value="Unassembled WGS sequence"/>
</dbReference>
<gene>
    <name evidence="7" type="ORF">B7P43_G00385</name>
</gene>
<dbReference type="Pfam" id="PF15908">
    <property type="entry name" value="HMMR_C"/>
    <property type="match status" value="1"/>
</dbReference>
<dbReference type="PANTHER" id="PTHR18956">
    <property type="entry name" value="HYALURONAN MEDIATED MOTILITY RECEPTOR"/>
    <property type="match status" value="1"/>
</dbReference>
<evidence type="ECO:0000313" key="7">
    <source>
        <dbReference type="EMBL" id="PNF37131.1"/>
    </source>
</evidence>
<feature type="coiled-coil region" evidence="4">
    <location>
        <begin position="137"/>
        <end position="171"/>
    </location>
</feature>
<dbReference type="OrthoDB" id="419631at2759"/>
<proteinExistence type="predicted"/>
<feature type="region of interest" description="Disordered" evidence="5">
    <location>
        <begin position="1303"/>
        <end position="1352"/>
    </location>
</feature>
<feature type="coiled-coil region" evidence="4">
    <location>
        <begin position="279"/>
        <end position="395"/>
    </location>
</feature>
<evidence type="ECO:0000259" key="6">
    <source>
        <dbReference type="Pfam" id="PF15908"/>
    </source>
</evidence>
<comment type="subcellular location">
    <subcellularLocation>
        <location evidence="1">Cytoplasm</location>
        <location evidence="1">Cytoskeleton</location>
        <location evidence="1">Spindle</location>
    </subcellularLocation>
</comment>
<keyword evidence="2" id="KW-0963">Cytoplasm</keyword>
<keyword evidence="3" id="KW-0206">Cytoskeleton</keyword>
<comment type="caution">
    <text evidence="7">The sequence shown here is derived from an EMBL/GenBank/DDBJ whole genome shotgun (WGS) entry which is preliminary data.</text>
</comment>
<protein>
    <recommendedName>
        <fullName evidence="6">Hyaluronan-mediated motility receptor C-terminal domain-containing protein</fullName>
    </recommendedName>
</protein>
<dbReference type="GO" id="GO:0005540">
    <property type="term" value="F:hyaluronic acid binding"/>
    <property type="evidence" value="ECO:0007669"/>
    <property type="project" value="InterPro"/>
</dbReference>
<feature type="coiled-coil region" evidence="4">
    <location>
        <begin position="442"/>
        <end position="997"/>
    </location>
</feature>
<evidence type="ECO:0000256" key="2">
    <source>
        <dbReference type="ARBA" id="ARBA00022490"/>
    </source>
</evidence>
<dbReference type="PANTHER" id="PTHR18956:SF6">
    <property type="entry name" value="HYALURONAN MEDIATED MOTILITY RECEPTOR"/>
    <property type="match status" value="1"/>
</dbReference>
<feature type="domain" description="Hyaluronan-mediated motility receptor C-terminal" evidence="6">
    <location>
        <begin position="1191"/>
        <end position="1309"/>
    </location>
</feature>
<dbReference type="InterPro" id="IPR026203">
    <property type="entry name" value="IHABP"/>
</dbReference>
<feature type="region of interest" description="Disordered" evidence="5">
    <location>
        <begin position="1"/>
        <end position="23"/>
    </location>
</feature>
<keyword evidence="8" id="KW-1185">Reference proteome</keyword>
<name>A0A2J7R8H7_9NEOP</name>
<evidence type="ECO:0000256" key="1">
    <source>
        <dbReference type="ARBA" id="ARBA00004186"/>
    </source>
</evidence>
<dbReference type="EMBL" id="NEVH01006721">
    <property type="protein sequence ID" value="PNF37131.1"/>
    <property type="molecule type" value="Genomic_DNA"/>
</dbReference>
<reference evidence="7 8" key="1">
    <citation type="submission" date="2017-12" db="EMBL/GenBank/DDBJ databases">
        <title>Hemimetabolous genomes reveal molecular basis of termite eusociality.</title>
        <authorList>
            <person name="Harrison M.C."/>
            <person name="Jongepier E."/>
            <person name="Robertson H.M."/>
            <person name="Arning N."/>
            <person name="Bitard-Feildel T."/>
            <person name="Chao H."/>
            <person name="Childers C.P."/>
            <person name="Dinh H."/>
            <person name="Doddapaneni H."/>
            <person name="Dugan S."/>
            <person name="Gowin J."/>
            <person name="Greiner C."/>
            <person name="Han Y."/>
            <person name="Hu H."/>
            <person name="Hughes D.S.T."/>
            <person name="Huylmans A.-K."/>
            <person name="Kemena C."/>
            <person name="Kremer L.P.M."/>
            <person name="Lee S.L."/>
            <person name="Lopez-Ezquerra A."/>
            <person name="Mallet L."/>
            <person name="Monroy-Kuhn J.M."/>
            <person name="Moser A."/>
            <person name="Murali S.C."/>
            <person name="Muzny D.M."/>
            <person name="Otani S."/>
            <person name="Piulachs M.-D."/>
            <person name="Poelchau M."/>
            <person name="Qu J."/>
            <person name="Schaub F."/>
            <person name="Wada-Katsumata A."/>
            <person name="Worley K.C."/>
            <person name="Xie Q."/>
            <person name="Ylla G."/>
            <person name="Poulsen M."/>
            <person name="Gibbs R.A."/>
            <person name="Schal C."/>
            <person name="Richards S."/>
            <person name="Belles X."/>
            <person name="Korb J."/>
            <person name="Bornberg-Bauer E."/>
        </authorList>
    </citation>
    <scope>NUCLEOTIDE SEQUENCE [LARGE SCALE GENOMIC DNA]</scope>
    <source>
        <tissue evidence="7">Whole body</tissue>
    </source>
</reference>
<dbReference type="STRING" id="105785.A0A2J7R8H7"/>
<sequence length="1352" mass="157572">MSFPRAKIQRFNDTTSCVPPPGSYDPKFDAKVKGAVIEKSERFVEPKCTPVSSISVESPANLSLTSSSSKTASVNCLPVFRTPQLPRRIAKHGSSAPQAKMKLKFEASQKNGSSMKEVNMELYEALLVDRDNKDATIRDNEVHIDELYEQIRKLEKELGQLQSEKDELSERLKIGFQGTDSGTSGNVELESSELIHVKQELEKTSSDLLEVKEKCLVLENTVCETRTLLATVEQDKQNLLLKVNQLKVNEEESRCRYEADIKELDTFCKKLVDEMAGMKAAEDKKEEDFEEDVKKLKEELSSLNSANSDLDSKLSQKQQMILMLQSELSSAELELEECKSENEKMVAEFRLEKTAMTEKHGCDMEKMRNLIKELERLLSEEREERMQEIQTLEENLLNGSVVRDNLETVIADKQSAFLALNDKYLALEAEFERSCMEQKLVTEAHRLEMDDMERKYEEELIELRQKEKEAEKRINSLTDDYHALQGKFEKSCMEQKLMAEAHRREFDDIHHNYEEQLNELRGEKREAEKKIESLADTYRTLEDEFEKFSMEQKLVAEAHKRELDDMQHKYEEELNELIGKEREAEKKTESLIDKYHDLEAKFEKSCMEQKLMTEAHRFEIDDINNKHNRELNELMVEKKEAELRVQALTERYHTLETEFEKFCMEHKHMTESYRLKMDEINNKHEEELYKMGEEIKDKESEIEKRIKEITEISMKEVEERVKEVKAAAEVNLKEVKNTAEKRIKEFEVEATGRITDCETRVEVKLKEAELEMHLYIEKAMKAEEDLRRMTHHRDELRISNIENQLTIVDMQDKIDTLVTELNSARESYETDIAQARNEYNIMKKQCKKLKIGISNFRASLEALQMRLLESEQYAEQLTNTTQQFDAQKRALEEQVKVLTQELEARKQSMSELERDTVQQIEETRRDLICKLEEFKVKADRNIAAKEEEILEHRHKSEELSARIFELTETLSAVEETNSEHEHEIEALTEKLDHQRDCAKIATQQITTLEASNAIYQHQVQTLTAELEYQKDFSQKASSHITALAAAKANLEKAICDLTSEVVAEREVLKLNSEIEELPTPMKYNIETHSDVLSSLKENLYQYKEEIKCAIQKLKSDIKTQEFDIEQKNIDLCRKKCEIKSAADRIAEMMSENMKKNEKIVEHNKKIEELCSEIGELKTSLQENSVSELKLKLAEKEAHCQSLLDKAKDWEERCKEMELLIGPFREQLEAFDAERQALELQKEAAEGEMRELGLRYAEILGHQNHKQKIKHVTKLKEQIYELKKENEKLESQVRSQKRVIDKLKDEQRSTAARKPVLQVLNPPSTKGKENVDHSPVRKSPVSSPNVKSLRRYR</sequence>
<accession>A0A2J7R8H7</accession>
<dbReference type="InParanoid" id="A0A2J7R8H7"/>
<feature type="compositionally biased region" description="Basic and acidic residues" evidence="5">
    <location>
        <begin position="1325"/>
        <end position="1334"/>
    </location>
</feature>